<feature type="domain" description="HTH tetR-type" evidence="3">
    <location>
        <begin position="13"/>
        <end position="73"/>
    </location>
</feature>
<evidence type="ECO:0000313" key="5">
    <source>
        <dbReference type="Proteomes" id="UP001500449"/>
    </source>
</evidence>
<dbReference type="Proteomes" id="UP001500449">
    <property type="component" value="Unassembled WGS sequence"/>
</dbReference>
<dbReference type="RefSeq" id="WP_344421436.1">
    <property type="nucleotide sequence ID" value="NZ_BAAAQK010000018.1"/>
</dbReference>
<feature type="DNA-binding region" description="H-T-H motif" evidence="2">
    <location>
        <begin position="36"/>
        <end position="55"/>
    </location>
</feature>
<dbReference type="Gene3D" id="1.10.357.10">
    <property type="entry name" value="Tetracycline Repressor, domain 2"/>
    <property type="match status" value="2"/>
</dbReference>
<protein>
    <submittedName>
        <fullName evidence="4">TetR family transcriptional regulator Mce3R</fullName>
    </submittedName>
</protein>
<dbReference type="InterPro" id="IPR001647">
    <property type="entry name" value="HTH_TetR"/>
</dbReference>
<dbReference type="PROSITE" id="PS50977">
    <property type="entry name" value="HTH_TETR_2"/>
    <property type="match status" value="2"/>
</dbReference>
<dbReference type="SUPFAM" id="SSF46689">
    <property type="entry name" value="Homeodomain-like"/>
    <property type="match status" value="2"/>
</dbReference>
<dbReference type="Gene3D" id="1.10.10.60">
    <property type="entry name" value="Homeodomain-like"/>
    <property type="match status" value="1"/>
</dbReference>
<proteinExistence type="predicted"/>
<dbReference type="Pfam" id="PF00440">
    <property type="entry name" value="TetR_N"/>
    <property type="match status" value="2"/>
</dbReference>
<sequence length="404" mass="44255">MTASSAAPRPRPRNRRAEIARNAAELFSVRGFHAVRMDDIADASGITARALYRHYANKQALLSHVVLEDQQHVVDTITELVAQPRDLDSTLAALTEAALDSRRLSLLWQREARHLDGEDFLLVRTRTQWIAERFGELLLGHRRRELGDEVTDLRSWVIVSVISGAGFYDSPLPHPRLAQELAAASRRVILAPEVSQVSGAGGPARVADRAPLARREQLVAAAAQEFRVKGFASVGIDDIGGRVGVVGPALYRYFDTKADILVAAVSRWHEWLALEAARALRAPVPDEAVLGLLVEGYVRTALDATDLLAVWLTERLYLPDAVRERLDRVQADSLAEWQHWLSVARPDLPDADAATLVKTAKTIIDDCARIPHLRRLPTVTAELSGSALAALGLPRAGRPSGSGR</sequence>
<evidence type="ECO:0000313" key="4">
    <source>
        <dbReference type="EMBL" id="GAA1862782.1"/>
    </source>
</evidence>
<comment type="caution">
    <text evidence="4">The sequence shown here is derived from an EMBL/GenBank/DDBJ whole genome shotgun (WGS) entry which is preliminary data.</text>
</comment>
<keyword evidence="1 2" id="KW-0238">DNA-binding</keyword>
<name>A0ABN2NCA3_9PSEU</name>
<dbReference type="PANTHER" id="PTHR30055">
    <property type="entry name" value="HTH-TYPE TRANSCRIPTIONAL REGULATOR RUTR"/>
    <property type="match status" value="1"/>
</dbReference>
<organism evidence="4 5">
    <name type="scientific">Pseudonocardia ailaonensis</name>
    <dbReference type="NCBI Taxonomy" id="367279"/>
    <lineage>
        <taxon>Bacteria</taxon>
        <taxon>Bacillati</taxon>
        <taxon>Actinomycetota</taxon>
        <taxon>Actinomycetes</taxon>
        <taxon>Pseudonocardiales</taxon>
        <taxon>Pseudonocardiaceae</taxon>
        <taxon>Pseudonocardia</taxon>
    </lineage>
</organism>
<feature type="DNA-binding region" description="H-T-H motif" evidence="2">
    <location>
        <begin position="235"/>
        <end position="254"/>
    </location>
</feature>
<accession>A0ABN2NCA3</accession>
<gene>
    <name evidence="4" type="primary">mce3R_3</name>
    <name evidence="4" type="ORF">GCM10009836_48890</name>
</gene>
<evidence type="ECO:0000256" key="1">
    <source>
        <dbReference type="ARBA" id="ARBA00023125"/>
    </source>
</evidence>
<evidence type="ECO:0000256" key="2">
    <source>
        <dbReference type="PROSITE-ProRule" id="PRU00335"/>
    </source>
</evidence>
<reference evidence="4 5" key="1">
    <citation type="journal article" date="2019" name="Int. J. Syst. Evol. Microbiol.">
        <title>The Global Catalogue of Microorganisms (GCM) 10K type strain sequencing project: providing services to taxonomists for standard genome sequencing and annotation.</title>
        <authorList>
            <consortium name="The Broad Institute Genomics Platform"/>
            <consortium name="The Broad Institute Genome Sequencing Center for Infectious Disease"/>
            <person name="Wu L."/>
            <person name="Ma J."/>
        </authorList>
    </citation>
    <scope>NUCLEOTIDE SEQUENCE [LARGE SCALE GENOMIC DNA]</scope>
    <source>
        <strain evidence="4 5">JCM 16009</strain>
    </source>
</reference>
<dbReference type="EMBL" id="BAAAQK010000018">
    <property type="protein sequence ID" value="GAA1862782.1"/>
    <property type="molecule type" value="Genomic_DNA"/>
</dbReference>
<keyword evidence="5" id="KW-1185">Reference proteome</keyword>
<dbReference type="InterPro" id="IPR009057">
    <property type="entry name" value="Homeodomain-like_sf"/>
</dbReference>
<dbReference type="PANTHER" id="PTHR30055:SF237">
    <property type="entry name" value="TRANSCRIPTIONAL REPRESSOR MCE3R"/>
    <property type="match status" value="1"/>
</dbReference>
<dbReference type="InterPro" id="IPR050109">
    <property type="entry name" value="HTH-type_TetR-like_transc_reg"/>
</dbReference>
<evidence type="ECO:0000259" key="3">
    <source>
        <dbReference type="PROSITE" id="PS50977"/>
    </source>
</evidence>
<feature type="domain" description="HTH tetR-type" evidence="3">
    <location>
        <begin position="212"/>
        <end position="272"/>
    </location>
</feature>
<dbReference type="PRINTS" id="PR00455">
    <property type="entry name" value="HTHTETR"/>
</dbReference>